<accession>X1PUR4</accession>
<dbReference type="EMBL" id="BARV01023971">
    <property type="protein sequence ID" value="GAI42855.1"/>
    <property type="molecule type" value="Genomic_DNA"/>
</dbReference>
<proteinExistence type="predicted"/>
<gene>
    <name evidence="1" type="ORF">S06H3_39220</name>
</gene>
<reference evidence="1" key="1">
    <citation type="journal article" date="2014" name="Front. Microbiol.">
        <title>High frequency of phylogenetically diverse reductive dehalogenase-homologous genes in deep subseafloor sedimentary metagenomes.</title>
        <authorList>
            <person name="Kawai M."/>
            <person name="Futagami T."/>
            <person name="Toyoda A."/>
            <person name="Takaki Y."/>
            <person name="Nishi S."/>
            <person name="Hori S."/>
            <person name="Arai W."/>
            <person name="Tsubouchi T."/>
            <person name="Morono Y."/>
            <person name="Uchiyama I."/>
            <person name="Ito T."/>
            <person name="Fujiyama A."/>
            <person name="Inagaki F."/>
            <person name="Takami H."/>
        </authorList>
    </citation>
    <scope>NUCLEOTIDE SEQUENCE</scope>
    <source>
        <strain evidence="1">Expedition CK06-06</strain>
    </source>
</reference>
<protein>
    <submittedName>
        <fullName evidence="1">Uncharacterized protein</fullName>
    </submittedName>
</protein>
<name>X1PUR4_9ZZZZ</name>
<organism evidence="1">
    <name type="scientific">marine sediment metagenome</name>
    <dbReference type="NCBI Taxonomy" id="412755"/>
    <lineage>
        <taxon>unclassified sequences</taxon>
        <taxon>metagenomes</taxon>
        <taxon>ecological metagenomes</taxon>
    </lineage>
</organism>
<feature type="non-terminal residue" evidence="1">
    <location>
        <position position="152"/>
    </location>
</feature>
<dbReference type="AlphaFoldDB" id="X1PUR4"/>
<evidence type="ECO:0000313" key="1">
    <source>
        <dbReference type="EMBL" id="GAI42855.1"/>
    </source>
</evidence>
<comment type="caution">
    <text evidence="1">The sequence shown here is derived from an EMBL/GenBank/DDBJ whole genome shotgun (WGS) entry which is preliminary data.</text>
</comment>
<sequence length="152" mass="16866">MPRENDQTRWIGIRPTTNCGNIPVAVASMPACNKVEPCAANNAFNVITKKLTPAIADLQAPESFVRIKLSYQATASATYNHFMYTVPGGKIFCADFASGNCSTGNPTKITFNMKSGVDFFQFETYPYGGAAELHFLHKQQFLNEGEKFYIQY</sequence>